<evidence type="ECO:0000313" key="2">
    <source>
        <dbReference type="Proteomes" id="UP000030748"/>
    </source>
</evidence>
<reference evidence="1 2" key="1">
    <citation type="journal article" date="2013" name="Proc. Natl. Acad. Sci. U.S.A.">
        <title>Fine-scale variation in meiotic recombination in Mimulus inferred from population shotgun sequencing.</title>
        <authorList>
            <person name="Hellsten U."/>
            <person name="Wright K.M."/>
            <person name="Jenkins J."/>
            <person name="Shu S."/>
            <person name="Yuan Y."/>
            <person name="Wessler S.R."/>
            <person name="Schmutz J."/>
            <person name="Willis J.H."/>
            <person name="Rokhsar D.S."/>
        </authorList>
    </citation>
    <scope>NUCLEOTIDE SEQUENCE [LARGE SCALE GENOMIC DNA]</scope>
    <source>
        <strain evidence="2">cv. DUN x IM62</strain>
    </source>
</reference>
<organism evidence="1 2">
    <name type="scientific">Erythranthe guttata</name>
    <name type="common">Yellow monkey flower</name>
    <name type="synonym">Mimulus guttatus</name>
    <dbReference type="NCBI Taxonomy" id="4155"/>
    <lineage>
        <taxon>Eukaryota</taxon>
        <taxon>Viridiplantae</taxon>
        <taxon>Streptophyta</taxon>
        <taxon>Embryophyta</taxon>
        <taxon>Tracheophyta</taxon>
        <taxon>Spermatophyta</taxon>
        <taxon>Magnoliopsida</taxon>
        <taxon>eudicotyledons</taxon>
        <taxon>Gunneridae</taxon>
        <taxon>Pentapetalae</taxon>
        <taxon>asterids</taxon>
        <taxon>lamiids</taxon>
        <taxon>Lamiales</taxon>
        <taxon>Phrymaceae</taxon>
        <taxon>Erythranthe</taxon>
    </lineage>
</organism>
<evidence type="ECO:0000313" key="1">
    <source>
        <dbReference type="EMBL" id="EYU18414.1"/>
    </source>
</evidence>
<name>A0A022PSE1_ERYGU</name>
<feature type="non-terminal residue" evidence="1">
    <location>
        <position position="1"/>
    </location>
</feature>
<dbReference type="AlphaFoldDB" id="A0A022PSE1"/>
<protein>
    <submittedName>
        <fullName evidence="1">Uncharacterized protein</fullName>
    </submittedName>
</protein>
<accession>A0A022PSE1</accession>
<dbReference type="Proteomes" id="UP000030748">
    <property type="component" value="Unassembled WGS sequence"/>
</dbReference>
<keyword evidence="2" id="KW-1185">Reference proteome</keyword>
<dbReference type="EMBL" id="KI632331">
    <property type="protein sequence ID" value="EYU18414.1"/>
    <property type="molecule type" value="Genomic_DNA"/>
</dbReference>
<gene>
    <name evidence="1" type="ORF">MIMGU_mgv1a0140891mg</name>
</gene>
<sequence length="18" mass="2207">ELERRREELESLLIADHV</sequence>
<proteinExistence type="predicted"/>